<dbReference type="PANTHER" id="PTHR42738:SF7">
    <property type="entry name" value="HYDROXYMETHYLGLUTARYL-COA LYASE"/>
    <property type="match status" value="1"/>
</dbReference>
<dbReference type="InterPro" id="IPR000891">
    <property type="entry name" value="PYR_CT"/>
</dbReference>
<name>A0A9X3TMV6_9BACL</name>
<reference evidence="5" key="1">
    <citation type="submission" date="2022-12" db="EMBL/GenBank/DDBJ databases">
        <title>Draft genome sequence of the thermophilic strain Brevibacillus thermoruber HT42, isolated from Los Humeros, Puebla, Mexico, with biotechnological potential.</title>
        <authorList>
            <person name="Lara Sanchez J."/>
            <person name="Solis Palacios R."/>
            <person name="Bustos Baena A.S."/>
            <person name="Ruz Baez A.E."/>
            <person name="Espinosa Luna G."/>
            <person name="Oliart Ros R.M."/>
        </authorList>
    </citation>
    <scope>NUCLEOTIDE SEQUENCE</scope>
    <source>
        <strain evidence="5">HT42</strain>
    </source>
</reference>
<dbReference type="PANTHER" id="PTHR42738">
    <property type="entry name" value="HYDROXYMETHYLGLUTARYL-COA LYASE"/>
    <property type="match status" value="1"/>
</dbReference>
<accession>A0A9X3TMV6</accession>
<dbReference type="GO" id="GO:0006552">
    <property type="term" value="P:L-leucine catabolic process"/>
    <property type="evidence" value="ECO:0007669"/>
    <property type="project" value="TreeGrafter"/>
</dbReference>
<keyword evidence="6" id="KW-1185">Reference proteome</keyword>
<dbReference type="PROSITE" id="PS50991">
    <property type="entry name" value="PYR_CT"/>
    <property type="match status" value="1"/>
</dbReference>
<organism evidence="5 6">
    <name type="scientific">Brevibacillus thermoruber</name>
    <dbReference type="NCBI Taxonomy" id="33942"/>
    <lineage>
        <taxon>Bacteria</taxon>
        <taxon>Bacillati</taxon>
        <taxon>Bacillota</taxon>
        <taxon>Bacilli</taxon>
        <taxon>Bacillales</taxon>
        <taxon>Paenibacillaceae</taxon>
        <taxon>Brevibacillus</taxon>
    </lineage>
</organism>
<dbReference type="AlphaFoldDB" id="A0A9X3TMV6"/>
<sequence length="303" mass="32853">MTTDVTIIEVGPRDGLQNEPGFIPTEKKLRLIGMLADAGLRRIEAASFVHPQRVPQMADAEAVMGGLPRVSGVSFAALIPNRRGLERAAAYRLDEINWVTSASPAFNRRNINQTIEENLEAFRELVPLVRQAGQRIRFSIATSFGCPFSGRVEPDVVLRLAEQAIAAGADEIGVADTIGIAVPDEVYALSRRLIDAVGTERIALHLHDTRGLALANTYAAYTAGIRSFETAVGGLGGCPFAPGAAGNAATEDVVYMFERMKVRTGVDFSKMLDAAEYAVSFSMRMPLGRIRLVESKEQPTIHR</sequence>
<evidence type="ECO:0000256" key="2">
    <source>
        <dbReference type="ARBA" id="ARBA00022723"/>
    </source>
</evidence>
<dbReference type="CDD" id="cd07938">
    <property type="entry name" value="DRE_TIM_HMGL"/>
    <property type="match status" value="1"/>
</dbReference>
<evidence type="ECO:0000256" key="3">
    <source>
        <dbReference type="ARBA" id="ARBA00023239"/>
    </source>
</evidence>
<comment type="caution">
    <text evidence="5">The sequence shown here is derived from an EMBL/GenBank/DDBJ whole genome shotgun (WGS) entry which is preliminary data.</text>
</comment>
<dbReference type="FunFam" id="3.20.20.70:FF:000071">
    <property type="entry name" value="Hydroxymethylglutaryl-CoA lyase"/>
    <property type="match status" value="1"/>
</dbReference>
<dbReference type="RefSeq" id="WP_029098357.1">
    <property type="nucleotide sequence ID" value="NZ_JAPYYP010000003.1"/>
</dbReference>
<evidence type="ECO:0000256" key="1">
    <source>
        <dbReference type="ARBA" id="ARBA00009405"/>
    </source>
</evidence>
<dbReference type="EMBL" id="JAPYYP010000003">
    <property type="protein sequence ID" value="MDA5107422.1"/>
    <property type="molecule type" value="Genomic_DNA"/>
</dbReference>
<evidence type="ECO:0000313" key="5">
    <source>
        <dbReference type="EMBL" id="MDA5107422.1"/>
    </source>
</evidence>
<dbReference type="GO" id="GO:0046951">
    <property type="term" value="P:ketone body biosynthetic process"/>
    <property type="evidence" value="ECO:0007669"/>
    <property type="project" value="TreeGrafter"/>
</dbReference>
<dbReference type="Gene3D" id="3.20.20.70">
    <property type="entry name" value="Aldolase class I"/>
    <property type="match status" value="1"/>
</dbReference>
<comment type="similarity">
    <text evidence="1">Belongs to the HMG-CoA lyase family.</text>
</comment>
<evidence type="ECO:0000313" key="6">
    <source>
        <dbReference type="Proteomes" id="UP001151071"/>
    </source>
</evidence>
<feature type="domain" description="Pyruvate carboxyltransferase" evidence="4">
    <location>
        <begin position="5"/>
        <end position="272"/>
    </location>
</feature>
<dbReference type="Proteomes" id="UP001151071">
    <property type="component" value="Unassembled WGS sequence"/>
</dbReference>
<keyword evidence="3 5" id="KW-0456">Lyase</keyword>
<protein>
    <submittedName>
        <fullName evidence="5">Hydroxymethylglutaryl-CoA lyase</fullName>
    </submittedName>
</protein>
<proteinExistence type="inferred from homology"/>
<keyword evidence="2" id="KW-0479">Metal-binding</keyword>
<dbReference type="SUPFAM" id="SSF51569">
    <property type="entry name" value="Aldolase"/>
    <property type="match status" value="1"/>
</dbReference>
<gene>
    <name evidence="5" type="ORF">O3V59_03540</name>
</gene>
<dbReference type="NCBIfam" id="NF004283">
    <property type="entry name" value="PRK05692.1"/>
    <property type="match status" value="1"/>
</dbReference>
<evidence type="ECO:0000259" key="4">
    <source>
        <dbReference type="PROSITE" id="PS50991"/>
    </source>
</evidence>
<dbReference type="GO" id="GO:0004419">
    <property type="term" value="F:hydroxymethylglutaryl-CoA lyase activity"/>
    <property type="evidence" value="ECO:0007669"/>
    <property type="project" value="TreeGrafter"/>
</dbReference>
<dbReference type="InterPro" id="IPR013785">
    <property type="entry name" value="Aldolase_TIM"/>
</dbReference>
<dbReference type="Pfam" id="PF00682">
    <property type="entry name" value="HMGL-like"/>
    <property type="match status" value="1"/>
</dbReference>
<dbReference type="GO" id="GO:0046872">
    <property type="term" value="F:metal ion binding"/>
    <property type="evidence" value="ECO:0007669"/>
    <property type="project" value="UniProtKB-KW"/>
</dbReference>
<dbReference type="InterPro" id="IPR043594">
    <property type="entry name" value="HMGL"/>
</dbReference>